<dbReference type="Pfam" id="PF00480">
    <property type="entry name" value="ROK"/>
    <property type="match status" value="1"/>
</dbReference>
<dbReference type="PANTHER" id="PTHR18964">
    <property type="entry name" value="ROK (REPRESSOR, ORF, KINASE) FAMILY"/>
    <property type="match status" value="1"/>
</dbReference>
<dbReference type="SUPFAM" id="SSF53067">
    <property type="entry name" value="Actin-like ATPase domain"/>
    <property type="match status" value="1"/>
</dbReference>
<dbReference type="CDD" id="cd23763">
    <property type="entry name" value="ASKHA_ATPase_ROK"/>
    <property type="match status" value="1"/>
</dbReference>
<evidence type="ECO:0000313" key="3">
    <source>
        <dbReference type="Proteomes" id="UP000176650"/>
    </source>
</evidence>
<gene>
    <name evidence="2" type="ORF">A2988_01005</name>
</gene>
<organism evidence="2 3">
    <name type="scientific">Candidatus Azambacteria bacterium RIFCSPLOWO2_01_FULL_46_25</name>
    <dbReference type="NCBI Taxonomy" id="1797298"/>
    <lineage>
        <taxon>Bacteria</taxon>
        <taxon>Candidatus Azamiibacteriota</taxon>
    </lineage>
</organism>
<reference evidence="2 3" key="1">
    <citation type="journal article" date="2016" name="Nat. Commun.">
        <title>Thousands of microbial genomes shed light on interconnected biogeochemical processes in an aquifer system.</title>
        <authorList>
            <person name="Anantharaman K."/>
            <person name="Brown C.T."/>
            <person name="Hug L.A."/>
            <person name="Sharon I."/>
            <person name="Castelle C.J."/>
            <person name="Probst A.J."/>
            <person name="Thomas B.C."/>
            <person name="Singh A."/>
            <person name="Wilkins M.J."/>
            <person name="Karaoz U."/>
            <person name="Brodie E.L."/>
            <person name="Williams K.H."/>
            <person name="Hubbard S.S."/>
            <person name="Banfield J.F."/>
        </authorList>
    </citation>
    <scope>NUCLEOTIDE SEQUENCE [LARGE SCALE GENOMIC DNA]</scope>
</reference>
<accession>A0A1F5BU02</accession>
<dbReference type="EMBL" id="MEYS01000002">
    <property type="protein sequence ID" value="OGD34048.1"/>
    <property type="molecule type" value="Genomic_DNA"/>
</dbReference>
<evidence type="ECO:0008006" key="4">
    <source>
        <dbReference type="Google" id="ProtNLM"/>
    </source>
</evidence>
<dbReference type="PANTHER" id="PTHR18964:SF149">
    <property type="entry name" value="BIFUNCTIONAL UDP-N-ACETYLGLUCOSAMINE 2-EPIMERASE_N-ACETYLMANNOSAMINE KINASE"/>
    <property type="match status" value="1"/>
</dbReference>
<protein>
    <recommendedName>
        <fullName evidence="4">ROK family protein</fullName>
    </recommendedName>
</protein>
<dbReference type="STRING" id="1797298.A2988_01005"/>
<evidence type="ECO:0000256" key="1">
    <source>
        <dbReference type="ARBA" id="ARBA00006479"/>
    </source>
</evidence>
<proteinExistence type="inferred from homology"/>
<dbReference type="AlphaFoldDB" id="A0A1F5BU02"/>
<sequence>MYLLFDIGGTKMRLAVSRNGKHMGRPKIVPTPHDFDEGMRVIADIVSSLAGKGNITMAVGGVAGPLDAKKTRLANAPHLSGWIGKPLKKALEKAAGTKKVHLENDAALSGLGEAHFGAGKGKAVVAYLTVSTGVGGARIVNGRIDRNAMGFEPGQQIVHAGKSLEHYVSGSAMAARHHKKPHEIIDAEAWDEAARYLAHGVHNTIVHWSPDRVVVGGSVMLNSISLPKVISYTKEIMRIFPELPEIKKAALGDVGGLYGALALLGQIKKAKK</sequence>
<evidence type="ECO:0000313" key="2">
    <source>
        <dbReference type="EMBL" id="OGD34048.1"/>
    </source>
</evidence>
<name>A0A1F5BU02_9BACT</name>
<comment type="similarity">
    <text evidence="1">Belongs to the ROK (NagC/XylR) family.</text>
</comment>
<dbReference type="InterPro" id="IPR000600">
    <property type="entry name" value="ROK"/>
</dbReference>
<comment type="caution">
    <text evidence="2">The sequence shown here is derived from an EMBL/GenBank/DDBJ whole genome shotgun (WGS) entry which is preliminary data.</text>
</comment>
<dbReference type="Proteomes" id="UP000176650">
    <property type="component" value="Unassembled WGS sequence"/>
</dbReference>
<dbReference type="InterPro" id="IPR043129">
    <property type="entry name" value="ATPase_NBD"/>
</dbReference>
<dbReference type="Gene3D" id="3.30.420.40">
    <property type="match status" value="2"/>
</dbReference>